<evidence type="ECO:0000313" key="1">
    <source>
        <dbReference type="EMBL" id="CAB3803547.1"/>
    </source>
</evidence>
<dbReference type="InterPro" id="IPR046739">
    <property type="entry name" value="DUF6789"/>
</dbReference>
<reference evidence="1 2" key="1">
    <citation type="submission" date="2020-04" db="EMBL/GenBank/DDBJ databases">
        <authorList>
            <person name="De Canck E."/>
        </authorList>
    </citation>
    <scope>NUCLEOTIDE SEQUENCE [LARGE SCALE GENOMIC DNA]</scope>
    <source>
        <strain evidence="1 2">LMG 28614</strain>
    </source>
</reference>
<dbReference type="AlphaFoldDB" id="A0A6S7C8J0"/>
<proteinExistence type="predicted"/>
<dbReference type="RefSeq" id="WP_175152829.1">
    <property type="nucleotide sequence ID" value="NZ_CADIKK010000035.1"/>
</dbReference>
<dbReference type="Pfam" id="PF20587">
    <property type="entry name" value="DUF6789"/>
    <property type="match status" value="1"/>
</dbReference>
<dbReference type="Proteomes" id="UP000494365">
    <property type="component" value="Unassembled WGS sequence"/>
</dbReference>
<evidence type="ECO:0000313" key="2">
    <source>
        <dbReference type="Proteomes" id="UP000494365"/>
    </source>
</evidence>
<name>A0A6S7C8J0_9BURK</name>
<accession>A0A6S7C8J0</accession>
<protein>
    <submittedName>
        <fullName evidence="1">Uncharacterized protein</fullName>
    </submittedName>
</protein>
<dbReference type="EMBL" id="CADIKK010000035">
    <property type="protein sequence ID" value="CAB3803547.1"/>
    <property type="molecule type" value="Genomic_DNA"/>
</dbReference>
<keyword evidence="2" id="KW-1185">Reference proteome</keyword>
<sequence length="52" mass="5351">MMMIIMMPMAGAGLFGMALGMPAPVMTLVLHLVFGAVLGLVYGARGSRLIAA</sequence>
<organism evidence="1 2">
    <name type="scientific">Paraburkholderia ultramafica</name>
    <dbReference type="NCBI Taxonomy" id="1544867"/>
    <lineage>
        <taxon>Bacteria</taxon>
        <taxon>Pseudomonadati</taxon>
        <taxon>Pseudomonadota</taxon>
        <taxon>Betaproteobacteria</taxon>
        <taxon>Burkholderiales</taxon>
        <taxon>Burkholderiaceae</taxon>
        <taxon>Paraburkholderia</taxon>
    </lineage>
</organism>
<gene>
    <name evidence="1" type="ORF">LMG28614_05846</name>
</gene>